<proteinExistence type="predicted"/>
<keyword evidence="2" id="KW-1185">Reference proteome</keyword>
<dbReference type="RefSeq" id="WP_232175670.1">
    <property type="nucleotide sequence ID" value="NZ_JAJPWV010000001.1"/>
</dbReference>
<evidence type="ECO:0008006" key="3">
    <source>
        <dbReference type="Google" id="ProtNLM"/>
    </source>
</evidence>
<sequence length="169" mass="19425">MKSTGKKYYSFFITCCIVAFCVDCKAQLLLEVRQPGVKTNISSLDSVYSDIDSVKFRITITNDTDTIKNILFNKPMKNYPWQSCVYLFYGEDQRIDGINCPYLISSSAYSIKDVRPYLIELKKGDTVSDIYYLNKLILFTGSKPSKRGRYYVSISYFGNKSNTVSFMLK</sequence>
<evidence type="ECO:0000313" key="1">
    <source>
        <dbReference type="EMBL" id="MCD8739723.1"/>
    </source>
</evidence>
<gene>
    <name evidence="1" type="ORF">LT679_03835</name>
</gene>
<dbReference type="Proteomes" id="UP001199919">
    <property type="component" value="Unassembled WGS sequence"/>
</dbReference>
<organism evidence="1 2">
    <name type="scientific">Mucilaginibacter roseus</name>
    <dbReference type="NCBI Taxonomy" id="1528868"/>
    <lineage>
        <taxon>Bacteria</taxon>
        <taxon>Pseudomonadati</taxon>
        <taxon>Bacteroidota</taxon>
        <taxon>Sphingobacteriia</taxon>
        <taxon>Sphingobacteriales</taxon>
        <taxon>Sphingobacteriaceae</taxon>
        <taxon>Mucilaginibacter</taxon>
    </lineage>
</organism>
<reference evidence="1 2" key="1">
    <citation type="submission" date="2021-12" db="EMBL/GenBank/DDBJ databases">
        <title>Mucilaginibacter roseus genome.</title>
        <authorList>
            <person name="Ferreira J.R."/>
            <person name="Newman J.D."/>
        </authorList>
    </citation>
    <scope>NUCLEOTIDE SEQUENCE [LARGE SCALE GENOMIC DNA]</scope>
    <source>
        <strain evidence="1 2">LMG 28454</strain>
    </source>
</reference>
<name>A0ABS8TXV6_9SPHI</name>
<protein>
    <recommendedName>
        <fullName evidence="3">DUF4625 domain-containing protein</fullName>
    </recommendedName>
</protein>
<comment type="caution">
    <text evidence="1">The sequence shown here is derived from an EMBL/GenBank/DDBJ whole genome shotgun (WGS) entry which is preliminary data.</text>
</comment>
<evidence type="ECO:0000313" key="2">
    <source>
        <dbReference type="Proteomes" id="UP001199919"/>
    </source>
</evidence>
<accession>A0ABS8TXV6</accession>
<dbReference type="EMBL" id="JAJPWV010000001">
    <property type="protein sequence ID" value="MCD8739723.1"/>
    <property type="molecule type" value="Genomic_DNA"/>
</dbReference>